<organism evidence="2">
    <name type="scientific">Ornithinibacillus sp. 4-3</name>
    <dbReference type="NCBI Taxonomy" id="3231488"/>
    <lineage>
        <taxon>Bacteria</taxon>
        <taxon>Bacillati</taxon>
        <taxon>Bacillota</taxon>
        <taxon>Bacilli</taxon>
        <taxon>Bacillales</taxon>
        <taxon>Bacillaceae</taxon>
        <taxon>Ornithinibacillus</taxon>
    </lineage>
</organism>
<keyword evidence="1" id="KW-1133">Transmembrane helix</keyword>
<dbReference type="Pfam" id="PF17259">
    <property type="entry name" value="DUF5325"/>
    <property type="match status" value="1"/>
</dbReference>
<keyword evidence="1" id="KW-0472">Membrane</keyword>
<name>A0AB39HTR4_9BACI</name>
<dbReference type="EMBL" id="CP162599">
    <property type="protein sequence ID" value="XDK34012.1"/>
    <property type="molecule type" value="Genomic_DNA"/>
</dbReference>
<evidence type="ECO:0000313" key="2">
    <source>
        <dbReference type="EMBL" id="XDK34012.1"/>
    </source>
</evidence>
<gene>
    <name evidence="2" type="ORF">AB4Y30_06580</name>
</gene>
<accession>A0AB39HTR4</accession>
<keyword evidence="1" id="KW-0812">Transmembrane</keyword>
<proteinExistence type="predicted"/>
<dbReference type="RefSeq" id="WP_368654690.1">
    <property type="nucleotide sequence ID" value="NZ_CP162599.1"/>
</dbReference>
<feature type="transmembrane region" description="Helical" evidence="1">
    <location>
        <begin position="7"/>
        <end position="26"/>
    </location>
</feature>
<reference evidence="2" key="1">
    <citation type="submission" date="2024-07" db="EMBL/GenBank/DDBJ databases">
        <title>Halotolerant mesophilic bacterium Ornithinibacillus sp. 4-3, sp. nov., isolated from soil.</title>
        <authorList>
            <person name="Sidarenka A.V."/>
            <person name="Guliayeva D.E."/>
            <person name="Leanovich S.I."/>
            <person name="Hileuskaya K.S."/>
            <person name="Akhremchuk A.E."/>
            <person name="Sikolenko M.A."/>
            <person name="Valentovich L.N."/>
        </authorList>
    </citation>
    <scope>NUCLEOTIDE SEQUENCE</scope>
    <source>
        <strain evidence="2">4-3</strain>
    </source>
</reference>
<dbReference type="InterPro" id="IPR035211">
    <property type="entry name" value="DUF5325"/>
</dbReference>
<evidence type="ECO:0000256" key="1">
    <source>
        <dbReference type="SAM" id="Phobius"/>
    </source>
</evidence>
<dbReference type="AlphaFoldDB" id="A0AB39HTR4"/>
<feature type="transmembrane region" description="Helical" evidence="1">
    <location>
        <begin position="32"/>
        <end position="51"/>
    </location>
</feature>
<protein>
    <submittedName>
        <fullName evidence="2">DUF5325 family protein</fullName>
    </submittedName>
</protein>
<sequence>MKKINISMLLLAMLVISMFIGVGVAIAFRSIWFIALFTVLGFVIMSYGISLKRKNSAH</sequence>